<dbReference type="HAMAP" id="MF_00374">
    <property type="entry name" value="Ribosomal_uL29"/>
    <property type="match status" value="1"/>
</dbReference>
<dbReference type="Gene3D" id="1.10.287.310">
    <property type="match status" value="1"/>
</dbReference>
<sequence>MKIEASDLRQLDVEQLEEKANEVKAELARLRQKKNSGDVGKDDIRTARKNLARILTVRREKILQEVVEKYRGTPVHKLPKVLRPKLNRAKRQALTKDQLKRKTGRQRARESKFPKVIFAYNE</sequence>
<dbReference type="InterPro" id="IPR045059">
    <property type="entry name" value="Ribosomal_uL29_euk"/>
</dbReference>
<dbReference type="EMBL" id="CP075157">
    <property type="protein sequence ID" value="UTX44482.1"/>
    <property type="molecule type" value="Genomic_DNA"/>
</dbReference>
<dbReference type="GO" id="GO:0000463">
    <property type="term" value="P:maturation of LSU-rRNA from tricistronic rRNA transcript (SSU-rRNA, 5.8S rRNA, LSU-rRNA)"/>
    <property type="evidence" value="ECO:0007669"/>
    <property type="project" value="InterPro"/>
</dbReference>
<evidence type="ECO:0000313" key="12">
    <source>
        <dbReference type="Proteomes" id="UP001059546"/>
    </source>
</evidence>
<dbReference type="CDD" id="cd00427">
    <property type="entry name" value="Ribosomal_L29_HIP"/>
    <property type="match status" value="1"/>
</dbReference>
<dbReference type="EMBL" id="CP075153">
    <property type="protein sequence ID" value="UTX43654.1"/>
    <property type="molecule type" value="Genomic_DNA"/>
</dbReference>
<comment type="similarity">
    <text evidence="1">Belongs to the universal ribosomal protein uL29 family.</text>
</comment>
<evidence type="ECO:0000256" key="5">
    <source>
        <dbReference type="SAM" id="MobiDB-lite"/>
    </source>
</evidence>
<evidence type="ECO:0000313" key="8">
    <source>
        <dbReference type="EMBL" id="UTX44482.1"/>
    </source>
</evidence>
<organism evidence="6 12">
    <name type="scientific">Encephalitozoon hellem</name>
    <name type="common">Microsporidian parasite</name>
    <dbReference type="NCBI Taxonomy" id="27973"/>
    <lineage>
        <taxon>Eukaryota</taxon>
        <taxon>Fungi</taxon>
        <taxon>Fungi incertae sedis</taxon>
        <taxon>Microsporidia</taxon>
        <taxon>Unikaryonidae</taxon>
        <taxon>Encephalitozoon</taxon>
    </lineage>
</organism>
<dbReference type="GO" id="GO:0006412">
    <property type="term" value="P:translation"/>
    <property type="evidence" value="ECO:0007669"/>
    <property type="project" value="InterPro"/>
</dbReference>
<evidence type="ECO:0000313" key="10">
    <source>
        <dbReference type="EMBL" id="WEL39574.1"/>
    </source>
</evidence>
<dbReference type="InterPro" id="IPR001854">
    <property type="entry name" value="Ribosomal_uL29"/>
</dbReference>
<dbReference type="EMBL" id="CP119071">
    <property type="protein sequence ID" value="WEL39574.1"/>
    <property type="molecule type" value="Genomic_DNA"/>
</dbReference>
<name>A0A9Q9CCZ1_ENCHE</name>
<evidence type="ECO:0000256" key="3">
    <source>
        <dbReference type="ARBA" id="ARBA00023274"/>
    </source>
</evidence>
<evidence type="ECO:0000256" key="1">
    <source>
        <dbReference type="ARBA" id="ARBA00009254"/>
    </source>
</evidence>
<dbReference type="EMBL" id="CP119068">
    <property type="protein sequence ID" value="WEL39130.1"/>
    <property type="molecule type" value="Genomic_DNA"/>
</dbReference>
<dbReference type="EMBL" id="CP119072">
    <property type="protein sequence ID" value="WEL39983.1"/>
    <property type="molecule type" value="Genomic_DNA"/>
</dbReference>
<dbReference type="Proteomes" id="UP001217963">
    <property type="component" value="Chromosome XI"/>
</dbReference>
<dbReference type="PANTHER" id="PTHR45722:SF2">
    <property type="entry name" value="LARGE RIBOSOMAL SUBUNIT PROTEIN UL29-RELATED"/>
    <property type="match status" value="1"/>
</dbReference>
<keyword evidence="3" id="KW-0687">Ribonucleoprotein</keyword>
<reference evidence="6" key="1">
    <citation type="submission" date="2022-10" db="EMBL/GenBank/DDBJ databases">
        <title>Encephalitozoon hellem ATCC 50604 Complete Genome.</title>
        <authorList>
            <person name="Mascarenhas dos Santos A.C."/>
            <person name="Julian A.T."/>
            <person name="Pombert J.-F."/>
        </authorList>
    </citation>
    <scope>NUCLEOTIDE SEQUENCE</scope>
    <source>
        <strain evidence="6">ATCC 50604</strain>
    </source>
</reference>
<dbReference type="Gene3D" id="6.10.250.3450">
    <property type="match status" value="1"/>
</dbReference>
<dbReference type="Proteomes" id="UP001059546">
    <property type="component" value="Chromosome XI"/>
</dbReference>
<dbReference type="OrthoDB" id="528635at2759"/>
<dbReference type="EMBL" id="CP075156">
    <property type="protein sequence ID" value="UTX44085.1"/>
    <property type="molecule type" value="Genomic_DNA"/>
</dbReference>
<protein>
    <submittedName>
        <fullName evidence="6">Ribosomal protein L29</fullName>
    </submittedName>
</protein>
<dbReference type="Proteomes" id="UP001059546">
    <property type="component" value="Chromosome X"/>
</dbReference>
<evidence type="ECO:0000313" key="9">
    <source>
        <dbReference type="EMBL" id="WEL39130.1"/>
    </source>
</evidence>
<evidence type="ECO:0000256" key="4">
    <source>
        <dbReference type="SAM" id="Coils"/>
    </source>
</evidence>
<dbReference type="GO" id="GO:0003735">
    <property type="term" value="F:structural constituent of ribosome"/>
    <property type="evidence" value="ECO:0007669"/>
    <property type="project" value="InterPro"/>
</dbReference>
<reference evidence="9 13" key="2">
    <citation type="submission" date="2023-02" db="EMBL/GenBank/DDBJ databases">
        <title>Encephalitozoon hellem ATCC 50451 complete genome.</title>
        <authorList>
            <person name="Mascarenhas dos Santos A.C."/>
            <person name="Julian A.T."/>
            <person name="Pombert J.-F."/>
        </authorList>
    </citation>
    <scope>NUCLEOTIDE SEQUENCE [LARGE SCALE GENOMIC DNA]</scope>
    <source>
        <strain evidence="9 13">ATCC 50451</strain>
    </source>
</reference>
<keyword evidence="4" id="KW-0175">Coiled coil</keyword>
<feature type="compositionally biased region" description="Basic residues" evidence="5">
    <location>
        <begin position="91"/>
        <end position="106"/>
    </location>
</feature>
<evidence type="ECO:0000313" key="6">
    <source>
        <dbReference type="EMBL" id="UTX43654.1"/>
    </source>
</evidence>
<dbReference type="AlphaFoldDB" id="A0A9Q9CCZ1"/>
<dbReference type="PANTHER" id="PTHR45722">
    <property type="entry name" value="60S RIBOSOMAL PROTEIN L35"/>
    <property type="match status" value="1"/>
</dbReference>
<dbReference type="GO" id="GO:0003729">
    <property type="term" value="F:mRNA binding"/>
    <property type="evidence" value="ECO:0007669"/>
    <property type="project" value="TreeGrafter"/>
</dbReference>
<dbReference type="SUPFAM" id="SSF46561">
    <property type="entry name" value="Ribosomal protein L29 (L29p)"/>
    <property type="match status" value="1"/>
</dbReference>
<feature type="coiled-coil region" evidence="4">
    <location>
        <begin position="6"/>
        <end position="36"/>
    </location>
</feature>
<evidence type="ECO:0000313" key="7">
    <source>
        <dbReference type="EMBL" id="UTX44085.1"/>
    </source>
</evidence>
<keyword evidence="2 6" id="KW-0689">Ribosomal protein</keyword>
<proteinExistence type="inferred from homology"/>
<keyword evidence="13" id="KW-1185">Reference proteome</keyword>
<feature type="region of interest" description="Disordered" evidence="5">
    <location>
        <begin position="91"/>
        <end position="110"/>
    </location>
</feature>
<evidence type="ECO:0000313" key="11">
    <source>
        <dbReference type="EMBL" id="WEL39983.1"/>
    </source>
</evidence>
<gene>
    <name evidence="6" type="ORF">GPU96_07g14180</name>
    <name evidence="7" type="ORF">GPU96_10g18710</name>
    <name evidence="8" type="ORF">GPU96_11g22860</name>
    <name evidence="9" type="ORF">PFJ87_07g02130</name>
    <name evidence="10" type="ORF">PFJ87_10g00180</name>
    <name evidence="11" type="ORF">PFJ87_11g02210</name>
</gene>
<evidence type="ECO:0000256" key="2">
    <source>
        <dbReference type="ARBA" id="ARBA00022980"/>
    </source>
</evidence>
<dbReference type="GO" id="GO:0022625">
    <property type="term" value="C:cytosolic large ribosomal subunit"/>
    <property type="evidence" value="ECO:0007669"/>
    <property type="project" value="InterPro"/>
</dbReference>
<evidence type="ECO:0000313" key="13">
    <source>
        <dbReference type="Proteomes" id="UP001217963"/>
    </source>
</evidence>
<dbReference type="InterPro" id="IPR036049">
    <property type="entry name" value="Ribosomal_uL29_sf"/>
</dbReference>
<dbReference type="Proteomes" id="UP001217963">
    <property type="component" value="Chromosome VII"/>
</dbReference>
<dbReference type="NCBIfam" id="TIGR00012">
    <property type="entry name" value="L29"/>
    <property type="match status" value="1"/>
</dbReference>
<dbReference type="Proteomes" id="UP001059546">
    <property type="component" value="Chromosome VII"/>
</dbReference>
<accession>A0A9Q9CCZ1</accession>
<dbReference type="Proteomes" id="UP001217963">
    <property type="component" value="Chromosome X"/>
</dbReference>
<dbReference type="Pfam" id="PF00831">
    <property type="entry name" value="Ribosomal_L29"/>
    <property type="match status" value="1"/>
</dbReference>